<sequence>MASKWRPNQQEFHFVYVQHCHSRSHPLLVFAHYTGSPPLARFLDRVLVEKSCGIYCPTTFSFCVDLPYKGTIWLKLKESIPISKDEGLVVLLTRNLSQDDEDPFVLVSASSVVDVDTRIVAKGFKTREPKHKGNKRLKSRTERRSSRGCDSARGYGVGCASSQPVSHRLQQLDELEASNEDEEEENNEEDDGEDK</sequence>
<evidence type="ECO:0000313" key="2">
    <source>
        <dbReference type="EMBL" id="KAB1218900.1"/>
    </source>
</evidence>
<name>A0A6A1W7Y5_9ROSI</name>
<organism evidence="2 3">
    <name type="scientific">Morella rubra</name>
    <name type="common">Chinese bayberry</name>
    <dbReference type="NCBI Taxonomy" id="262757"/>
    <lineage>
        <taxon>Eukaryota</taxon>
        <taxon>Viridiplantae</taxon>
        <taxon>Streptophyta</taxon>
        <taxon>Embryophyta</taxon>
        <taxon>Tracheophyta</taxon>
        <taxon>Spermatophyta</taxon>
        <taxon>Magnoliopsida</taxon>
        <taxon>eudicotyledons</taxon>
        <taxon>Gunneridae</taxon>
        <taxon>Pentapetalae</taxon>
        <taxon>rosids</taxon>
        <taxon>fabids</taxon>
        <taxon>Fagales</taxon>
        <taxon>Myricaceae</taxon>
        <taxon>Morella</taxon>
    </lineage>
</organism>
<evidence type="ECO:0000313" key="3">
    <source>
        <dbReference type="Proteomes" id="UP000516437"/>
    </source>
</evidence>
<feature type="compositionally biased region" description="Acidic residues" evidence="1">
    <location>
        <begin position="173"/>
        <end position="195"/>
    </location>
</feature>
<proteinExistence type="predicted"/>
<evidence type="ECO:0000256" key="1">
    <source>
        <dbReference type="SAM" id="MobiDB-lite"/>
    </source>
</evidence>
<dbReference type="AlphaFoldDB" id="A0A6A1W7Y5"/>
<dbReference type="EMBL" id="RXIC02000021">
    <property type="protein sequence ID" value="KAB1218900.1"/>
    <property type="molecule type" value="Genomic_DNA"/>
</dbReference>
<gene>
    <name evidence="2" type="ORF">CJ030_MR3G018223</name>
</gene>
<accession>A0A6A1W7Y5</accession>
<dbReference type="Proteomes" id="UP000516437">
    <property type="component" value="Chromosome 3"/>
</dbReference>
<feature type="compositionally biased region" description="Basic residues" evidence="1">
    <location>
        <begin position="128"/>
        <end position="138"/>
    </location>
</feature>
<keyword evidence="3" id="KW-1185">Reference proteome</keyword>
<protein>
    <submittedName>
        <fullName evidence="2">Uncharacterized protein</fullName>
    </submittedName>
</protein>
<reference evidence="2 3" key="1">
    <citation type="journal article" date="2019" name="Plant Biotechnol. J.">
        <title>The red bayberry genome and genetic basis of sex determination.</title>
        <authorList>
            <person name="Jia H.M."/>
            <person name="Jia H.J."/>
            <person name="Cai Q.L."/>
            <person name="Wang Y."/>
            <person name="Zhao H.B."/>
            <person name="Yang W.F."/>
            <person name="Wang G.Y."/>
            <person name="Li Y.H."/>
            <person name="Zhan D.L."/>
            <person name="Shen Y.T."/>
            <person name="Niu Q.F."/>
            <person name="Chang L."/>
            <person name="Qiu J."/>
            <person name="Zhao L."/>
            <person name="Xie H.B."/>
            <person name="Fu W.Y."/>
            <person name="Jin J."/>
            <person name="Li X.W."/>
            <person name="Jiao Y."/>
            <person name="Zhou C.C."/>
            <person name="Tu T."/>
            <person name="Chai C.Y."/>
            <person name="Gao J.L."/>
            <person name="Fan L.J."/>
            <person name="van de Weg E."/>
            <person name="Wang J.Y."/>
            <person name="Gao Z.S."/>
        </authorList>
    </citation>
    <scope>NUCLEOTIDE SEQUENCE [LARGE SCALE GENOMIC DNA]</scope>
    <source>
        <tissue evidence="2">Leaves</tissue>
    </source>
</reference>
<feature type="compositionally biased region" description="Polar residues" evidence="1">
    <location>
        <begin position="160"/>
        <end position="169"/>
    </location>
</feature>
<feature type="region of interest" description="Disordered" evidence="1">
    <location>
        <begin position="128"/>
        <end position="195"/>
    </location>
</feature>
<comment type="caution">
    <text evidence="2">The sequence shown here is derived from an EMBL/GenBank/DDBJ whole genome shotgun (WGS) entry which is preliminary data.</text>
</comment>